<feature type="domain" description="Nephrocystin 3-like N-terminal" evidence="2">
    <location>
        <begin position="264"/>
        <end position="439"/>
    </location>
</feature>
<gene>
    <name evidence="4" type="ORF">CC80DRAFT_438555</name>
</gene>
<dbReference type="InterPro" id="IPR027417">
    <property type="entry name" value="P-loop_NTPase"/>
</dbReference>
<dbReference type="AlphaFoldDB" id="A0A6A5U8A6"/>
<evidence type="ECO:0000313" key="4">
    <source>
        <dbReference type="EMBL" id="KAF1960072.1"/>
    </source>
</evidence>
<evidence type="ECO:0000259" key="2">
    <source>
        <dbReference type="Pfam" id="PF24883"/>
    </source>
</evidence>
<dbReference type="SUPFAM" id="SSF52540">
    <property type="entry name" value="P-loop containing nucleoside triphosphate hydrolases"/>
    <property type="match status" value="1"/>
</dbReference>
<name>A0A6A5U8A6_9PLEO</name>
<dbReference type="Pfam" id="PF25053">
    <property type="entry name" value="DUF7791"/>
    <property type="match status" value="1"/>
</dbReference>
<protein>
    <submittedName>
        <fullName evidence="4">Uncharacterized protein</fullName>
    </submittedName>
</protein>
<reference evidence="4" key="1">
    <citation type="journal article" date="2020" name="Stud. Mycol.">
        <title>101 Dothideomycetes genomes: a test case for predicting lifestyles and emergence of pathogens.</title>
        <authorList>
            <person name="Haridas S."/>
            <person name="Albert R."/>
            <person name="Binder M."/>
            <person name="Bloem J."/>
            <person name="Labutti K."/>
            <person name="Salamov A."/>
            <person name="Andreopoulos B."/>
            <person name="Baker S."/>
            <person name="Barry K."/>
            <person name="Bills G."/>
            <person name="Bluhm B."/>
            <person name="Cannon C."/>
            <person name="Castanera R."/>
            <person name="Culley D."/>
            <person name="Daum C."/>
            <person name="Ezra D."/>
            <person name="Gonzalez J."/>
            <person name="Henrissat B."/>
            <person name="Kuo A."/>
            <person name="Liang C."/>
            <person name="Lipzen A."/>
            <person name="Lutzoni F."/>
            <person name="Magnuson J."/>
            <person name="Mondo S."/>
            <person name="Nolan M."/>
            <person name="Ohm R."/>
            <person name="Pangilinan J."/>
            <person name="Park H.-J."/>
            <person name="Ramirez L."/>
            <person name="Alfaro M."/>
            <person name="Sun H."/>
            <person name="Tritt A."/>
            <person name="Yoshinaga Y."/>
            <person name="Zwiers L.-H."/>
            <person name="Turgeon B."/>
            <person name="Goodwin S."/>
            <person name="Spatafora J."/>
            <person name="Crous P."/>
            <person name="Grigoriev I."/>
        </authorList>
    </citation>
    <scope>NUCLEOTIDE SEQUENCE</scope>
    <source>
        <strain evidence="4">CBS 675.92</strain>
    </source>
</reference>
<keyword evidence="1" id="KW-0677">Repeat</keyword>
<feature type="non-terminal residue" evidence="4">
    <location>
        <position position="683"/>
    </location>
</feature>
<dbReference type="PANTHER" id="PTHR10039:SF5">
    <property type="entry name" value="NACHT DOMAIN-CONTAINING PROTEIN"/>
    <property type="match status" value="1"/>
</dbReference>
<dbReference type="Pfam" id="PF24883">
    <property type="entry name" value="NPHP3_N"/>
    <property type="match status" value="1"/>
</dbReference>
<keyword evidence="5" id="KW-1185">Reference proteome</keyword>
<evidence type="ECO:0000259" key="3">
    <source>
        <dbReference type="Pfam" id="PF25053"/>
    </source>
</evidence>
<proteinExistence type="predicted"/>
<organism evidence="4 5">
    <name type="scientific">Byssothecium circinans</name>
    <dbReference type="NCBI Taxonomy" id="147558"/>
    <lineage>
        <taxon>Eukaryota</taxon>
        <taxon>Fungi</taxon>
        <taxon>Dikarya</taxon>
        <taxon>Ascomycota</taxon>
        <taxon>Pezizomycotina</taxon>
        <taxon>Dothideomycetes</taxon>
        <taxon>Pleosporomycetidae</taxon>
        <taxon>Pleosporales</taxon>
        <taxon>Massarineae</taxon>
        <taxon>Massarinaceae</taxon>
        <taxon>Byssothecium</taxon>
    </lineage>
</organism>
<dbReference type="PANTHER" id="PTHR10039">
    <property type="entry name" value="AMELOGENIN"/>
    <property type="match status" value="1"/>
</dbReference>
<dbReference type="Proteomes" id="UP000800035">
    <property type="component" value="Unassembled WGS sequence"/>
</dbReference>
<evidence type="ECO:0000313" key="5">
    <source>
        <dbReference type="Proteomes" id="UP000800035"/>
    </source>
</evidence>
<feature type="domain" description="DUF7791" evidence="3">
    <location>
        <begin position="547"/>
        <end position="683"/>
    </location>
</feature>
<dbReference type="OrthoDB" id="443402at2759"/>
<accession>A0A6A5U8A6</accession>
<evidence type="ECO:0000256" key="1">
    <source>
        <dbReference type="ARBA" id="ARBA00022737"/>
    </source>
</evidence>
<dbReference type="InterPro" id="IPR056884">
    <property type="entry name" value="NPHP3-like_N"/>
</dbReference>
<dbReference type="Gene3D" id="3.40.50.300">
    <property type="entry name" value="P-loop containing nucleotide triphosphate hydrolases"/>
    <property type="match status" value="1"/>
</dbReference>
<dbReference type="InterPro" id="IPR056693">
    <property type="entry name" value="DUF7791"/>
</dbReference>
<sequence>MEALAAVGLAGNIVQFVDFSCKLFDQTLEICASPAGVSQHAQSIENVTKKLRNLSADISRDIHKIDRYQTTSQGDHQTLKALATDCEAVATELIAALQSLPMKGSHTKWRSFKVALSSIWKESRIQTLEQRVRDHRSQMIIQLQVMQSDQSTAIYGLLNELLQRSEQPNLKTSSQIMIMKNDIQVALRSLEEAMADKKLNNPIEKEEGEGQRAASLVDLSTGVETLRRMELQGSDMLLSIALGNLAFDEMSYRHSAINNAHPSTLQWVFKEKFVPWLQSSEPLFWISGKPGSGKSTLLKHLVDHPDTPDIIQQCIGGKQKYITVSYFFWVNGTPLQRSQEGLLRALLYEILSRCPALVEHTLPETWEEMKTVTARGRFPQYTKQADLLAAFKRLAKLPIMDTQFCFFIDGLDEYGGDQVSNIPQTNLRAANIKLCVASRPWNVFEEAFGAQLDCKLYLQDLNKPDIFRYTTDELQPVFDRRHIPDASSDVIIEEVVEKSQGVFLWVYLVVRSLKEGLRNEDPLSLLQQRLQDFPSDLKEYFDHMFNSIDPMYRKITAHMFQFALAAQQPLQPLSYWFLDAQEDDLGVNLALTMPIRPLRPEDRERRILQTKKRINGRCKGLLEINTEPSKKPSTAPRLQVDFLHRTVRDFLMTSEMQATFGQWQRKDFDPLHAICDALLAELK</sequence>
<dbReference type="EMBL" id="ML976983">
    <property type="protein sequence ID" value="KAF1960072.1"/>
    <property type="molecule type" value="Genomic_DNA"/>
</dbReference>